<dbReference type="GO" id="GO:0016788">
    <property type="term" value="F:hydrolase activity, acting on ester bonds"/>
    <property type="evidence" value="ECO:0007669"/>
    <property type="project" value="InterPro"/>
</dbReference>
<proteinExistence type="predicted"/>
<dbReference type="InterPro" id="IPR053138">
    <property type="entry name" value="N-alpha-Ac-DABA_deacetylase"/>
</dbReference>
<dbReference type="Pfam" id="PF24827">
    <property type="entry name" value="AstE_AspA_cat"/>
    <property type="match status" value="1"/>
</dbReference>
<keyword evidence="3" id="KW-0378">Hydrolase</keyword>
<keyword evidence="7" id="KW-1185">Reference proteome</keyword>
<organism evidence="6 7">
    <name type="scientific">Phyllobacterium endophyticum</name>
    <dbReference type="NCBI Taxonomy" id="1149773"/>
    <lineage>
        <taxon>Bacteria</taxon>
        <taxon>Pseudomonadati</taxon>
        <taxon>Pseudomonadota</taxon>
        <taxon>Alphaproteobacteria</taxon>
        <taxon>Hyphomicrobiales</taxon>
        <taxon>Phyllobacteriaceae</taxon>
        <taxon>Phyllobacterium</taxon>
    </lineage>
</organism>
<dbReference type="EMBL" id="PGGN01000003">
    <property type="protein sequence ID" value="PSH57009.1"/>
    <property type="molecule type" value="Genomic_DNA"/>
</dbReference>
<reference evidence="7" key="1">
    <citation type="submission" date="2017-11" db="EMBL/GenBank/DDBJ databases">
        <authorList>
            <person name="Kuznetsova I."/>
            <person name="Sazanova A."/>
            <person name="Chirak E."/>
            <person name="Safronova V."/>
            <person name="Willems A."/>
        </authorList>
    </citation>
    <scope>NUCLEOTIDE SEQUENCE [LARGE SCALE GENOMIC DNA]</scope>
    <source>
        <strain evidence="7">PEPV15</strain>
    </source>
</reference>
<keyword evidence="4" id="KW-0862">Zinc</keyword>
<evidence type="ECO:0000256" key="2">
    <source>
        <dbReference type="ARBA" id="ARBA00022723"/>
    </source>
</evidence>
<evidence type="ECO:0000256" key="4">
    <source>
        <dbReference type="ARBA" id="ARBA00022833"/>
    </source>
</evidence>
<dbReference type="OrthoDB" id="9782876at2"/>
<comment type="cofactor">
    <cofactor evidence="1">
        <name>Zn(2+)</name>
        <dbReference type="ChEBI" id="CHEBI:29105"/>
    </cofactor>
</comment>
<protein>
    <submittedName>
        <fullName evidence="6">Succinylglutamate desuccinylase</fullName>
    </submittedName>
</protein>
<dbReference type="Proteomes" id="UP000241158">
    <property type="component" value="Unassembled WGS sequence"/>
</dbReference>
<dbReference type="PANTHER" id="PTHR37326">
    <property type="entry name" value="BLL3975 PROTEIN"/>
    <property type="match status" value="1"/>
</dbReference>
<evidence type="ECO:0000313" key="7">
    <source>
        <dbReference type="Proteomes" id="UP000241158"/>
    </source>
</evidence>
<gene>
    <name evidence="6" type="ORF">CU100_17145</name>
</gene>
<dbReference type="GO" id="GO:0046872">
    <property type="term" value="F:metal ion binding"/>
    <property type="evidence" value="ECO:0007669"/>
    <property type="project" value="UniProtKB-KW"/>
</dbReference>
<evidence type="ECO:0000313" key="6">
    <source>
        <dbReference type="EMBL" id="PSH57009.1"/>
    </source>
</evidence>
<sequence>MYWPLSQGPLEHAICNSAFHARQSASDRDDVVRAQQHRTNSMSMITSSISLDDDGVRYGHLRIPHSVHESAYGHIPVPIAVAKQGAGPTLLLTAGVHGDEYEGPLALYGLLAQLEKLDISGRLIILPSINQPAFLAATRCSPIDKLNLNRSFPGSPNGSITQLIADYISTELLHRADYAIDMHSGGSSLQYLPLLLAPTWPDGEKRETIDGLVKAFSSPLVGYFDSLRALDGGNNVFGHIADKHNCHLLTGEFGGGSTVNLDGLSMLSSGLRRIFRHIGLTTETIEEPDRKTAIRCLSLHDPDLFAFSPAYGIFEPAYKLGDELAPGALAGRIFDATQPWKPPVEIRFRSGGLAICIRTFAMVKPGDCLGHLATDL</sequence>
<dbReference type="Gene3D" id="3.40.630.10">
    <property type="entry name" value="Zn peptidases"/>
    <property type="match status" value="1"/>
</dbReference>
<feature type="domain" description="Succinylglutamate desuccinylase/Aspartoacylase catalytic" evidence="5">
    <location>
        <begin position="86"/>
        <end position="278"/>
    </location>
</feature>
<dbReference type="PIRSF" id="PIRSF039012">
    <property type="entry name" value="ASP"/>
    <property type="match status" value="1"/>
</dbReference>
<comment type="caution">
    <text evidence="6">The sequence shown here is derived from an EMBL/GenBank/DDBJ whole genome shotgun (WGS) entry which is preliminary data.</text>
</comment>
<keyword evidence="2" id="KW-0479">Metal-binding</keyword>
<name>A0A2P7AS07_9HYPH</name>
<evidence type="ECO:0000259" key="5">
    <source>
        <dbReference type="Pfam" id="PF24827"/>
    </source>
</evidence>
<accession>A0A2P7AS07</accession>
<dbReference type="GO" id="GO:0016811">
    <property type="term" value="F:hydrolase activity, acting on carbon-nitrogen (but not peptide) bonds, in linear amides"/>
    <property type="evidence" value="ECO:0007669"/>
    <property type="project" value="InterPro"/>
</dbReference>
<dbReference type="PANTHER" id="PTHR37326:SF1">
    <property type="entry name" value="BLL3975 PROTEIN"/>
    <property type="match status" value="1"/>
</dbReference>
<dbReference type="InterPro" id="IPR043795">
    <property type="entry name" value="N-alpha-Ac-DABA-like"/>
</dbReference>
<dbReference type="InterPro" id="IPR055438">
    <property type="entry name" value="AstE_AspA_cat"/>
</dbReference>
<dbReference type="AlphaFoldDB" id="A0A2P7AS07"/>
<evidence type="ECO:0000256" key="1">
    <source>
        <dbReference type="ARBA" id="ARBA00001947"/>
    </source>
</evidence>
<evidence type="ECO:0000256" key="3">
    <source>
        <dbReference type="ARBA" id="ARBA00022801"/>
    </source>
</evidence>
<dbReference type="SUPFAM" id="SSF53187">
    <property type="entry name" value="Zn-dependent exopeptidases"/>
    <property type="match status" value="1"/>
</dbReference>